<evidence type="ECO:0000313" key="2">
    <source>
        <dbReference type="Proteomes" id="UP000325458"/>
    </source>
</evidence>
<accession>A0AAE6NRY9</accession>
<dbReference type="InterPro" id="IPR011990">
    <property type="entry name" value="TPR-like_helical_dom_sf"/>
</dbReference>
<dbReference type="AlphaFoldDB" id="A0AAE6NRY9"/>
<dbReference type="SMART" id="SM00028">
    <property type="entry name" value="TPR"/>
    <property type="match status" value="3"/>
</dbReference>
<dbReference type="KEGG" id="spla:CP981_11845"/>
<name>A0AAE6NRY9_STRPT</name>
<reference evidence="1 2" key="1">
    <citation type="submission" date="2017-09" db="EMBL/GenBank/DDBJ databases">
        <authorList>
            <person name="Lee N."/>
            <person name="Cho B.-K."/>
        </authorList>
    </citation>
    <scope>NUCLEOTIDE SEQUENCE [LARGE SCALE GENOMIC DNA]</scope>
    <source>
        <strain evidence="1 2">ATCC 23948</strain>
    </source>
</reference>
<dbReference type="Proteomes" id="UP000325458">
    <property type="component" value="Chromosome"/>
</dbReference>
<proteinExistence type="predicted"/>
<protein>
    <recommendedName>
        <fullName evidence="3">Tetratricopeptide repeat protein</fullName>
    </recommendedName>
</protein>
<gene>
    <name evidence="1" type="ORF">CP981_11845</name>
</gene>
<sequence>MELSRSVGNASGEALAQVNAAEVLHAMGKSKEAEERFAAAVCVFTDLGDAERLARTLITQIPLLFSAGKFELAEEYGETAIAHLVRHQHVHEAAWAYHLLAQEYEKSGEYEKSLASARSAIEMGGSFSAPYFQLVSHSICLKASLALGRKSESEETLAALREIDVDAELMDEVLGELEEEQPE</sequence>
<dbReference type="InterPro" id="IPR019734">
    <property type="entry name" value="TPR_rpt"/>
</dbReference>
<dbReference type="SUPFAM" id="SSF48452">
    <property type="entry name" value="TPR-like"/>
    <property type="match status" value="1"/>
</dbReference>
<organism evidence="1 2">
    <name type="scientific">Streptomyces platensis</name>
    <dbReference type="NCBI Taxonomy" id="58346"/>
    <lineage>
        <taxon>Bacteria</taxon>
        <taxon>Bacillati</taxon>
        <taxon>Actinomycetota</taxon>
        <taxon>Actinomycetes</taxon>
        <taxon>Kitasatosporales</taxon>
        <taxon>Streptomycetaceae</taxon>
        <taxon>Streptomyces</taxon>
    </lineage>
</organism>
<evidence type="ECO:0000313" key="1">
    <source>
        <dbReference type="EMBL" id="QEV56770.1"/>
    </source>
</evidence>
<evidence type="ECO:0008006" key="3">
    <source>
        <dbReference type="Google" id="ProtNLM"/>
    </source>
</evidence>
<dbReference type="EMBL" id="CP023691">
    <property type="protein sequence ID" value="QEV56770.1"/>
    <property type="molecule type" value="Genomic_DNA"/>
</dbReference>
<dbReference type="Gene3D" id="1.25.40.10">
    <property type="entry name" value="Tetratricopeptide repeat domain"/>
    <property type="match status" value="1"/>
</dbReference>